<accession>A0ABV2TD86</accession>
<feature type="domain" description="Copper-binding protein MbnP-like" evidence="2">
    <location>
        <begin position="42"/>
        <end position="238"/>
    </location>
</feature>
<keyword evidence="4" id="KW-1185">Reference proteome</keyword>
<evidence type="ECO:0000259" key="2">
    <source>
        <dbReference type="Pfam" id="PF20243"/>
    </source>
</evidence>
<dbReference type="EMBL" id="JBEXAC010000002">
    <property type="protein sequence ID" value="MET7000996.1"/>
    <property type="molecule type" value="Genomic_DNA"/>
</dbReference>
<reference evidence="3 4" key="1">
    <citation type="submission" date="2024-06" db="EMBL/GenBank/DDBJ databases">
        <title>Chitinophaga defluvii sp. nov., isolated from municipal sewage.</title>
        <authorList>
            <person name="Zhang L."/>
        </authorList>
    </citation>
    <scope>NUCLEOTIDE SEQUENCE [LARGE SCALE GENOMIC DNA]</scope>
    <source>
        <strain evidence="3 4">H8</strain>
    </source>
</reference>
<keyword evidence="1" id="KW-0732">Signal</keyword>
<comment type="caution">
    <text evidence="3">The sequence shown here is derived from an EMBL/GenBank/DDBJ whole genome shotgun (WGS) entry which is preliminary data.</text>
</comment>
<feature type="chain" id="PRO_5046554168" evidence="1">
    <location>
        <begin position="21"/>
        <end position="263"/>
    </location>
</feature>
<dbReference type="RefSeq" id="WP_354663548.1">
    <property type="nucleotide sequence ID" value="NZ_JBEXAC010000002.1"/>
</dbReference>
<dbReference type="InterPro" id="IPR046863">
    <property type="entry name" value="MbnP-like_dom"/>
</dbReference>
<name>A0ABV2TD86_9BACT</name>
<gene>
    <name evidence="3" type="ORF">ABR189_26665</name>
</gene>
<feature type="signal peptide" evidence="1">
    <location>
        <begin position="1"/>
        <end position="20"/>
    </location>
</feature>
<dbReference type="PROSITE" id="PS51257">
    <property type="entry name" value="PROKAR_LIPOPROTEIN"/>
    <property type="match status" value="1"/>
</dbReference>
<evidence type="ECO:0000313" key="3">
    <source>
        <dbReference type="EMBL" id="MET7000996.1"/>
    </source>
</evidence>
<evidence type="ECO:0000313" key="4">
    <source>
        <dbReference type="Proteomes" id="UP001549749"/>
    </source>
</evidence>
<organism evidence="3 4">
    <name type="scientific">Chitinophaga defluvii</name>
    <dbReference type="NCBI Taxonomy" id="3163343"/>
    <lineage>
        <taxon>Bacteria</taxon>
        <taxon>Pseudomonadati</taxon>
        <taxon>Bacteroidota</taxon>
        <taxon>Chitinophagia</taxon>
        <taxon>Chitinophagales</taxon>
        <taxon>Chitinophagaceae</taxon>
        <taxon>Chitinophaga</taxon>
    </lineage>
</organism>
<sequence>MILRNFITMPWVVAGIFSLSAIFTSCSKSDTGKGMPPAPADTIQLSFSHLVNTQPLVLGNTTYKNAAGESFNITTFKYYLSNFSLIKTDGSSVVLEPAAYFLIDEAKPGSKTILLDGVPAGIYKGISWWIGVDSTRNVSGVQSGALDPANGMFWTWNSGYIMAKLEGTSPVSNATMNLLEFHVGGFKGTTNALRQVTLGFPEPVNVDKGKIPEVSVTADAYTWFDQPNRISFKEFAACHVPGADAMKIADNYRKMFAIKSVLN</sequence>
<dbReference type="Proteomes" id="UP001549749">
    <property type="component" value="Unassembled WGS sequence"/>
</dbReference>
<protein>
    <submittedName>
        <fullName evidence="3">MbnP family protein</fullName>
    </submittedName>
</protein>
<evidence type="ECO:0000256" key="1">
    <source>
        <dbReference type="SAM" id="SignalP"/>
    </source>
</evidence>
<dbReference type="Pfam" id="PF20243">
    <property type="entry name" value="MbnP"/>
    <property type="match status" value="1"/>
</dbReference>
<proteinExistence type="predicted"/>